<evidence type="ECO:0000256" key="6">
    <source>
        <dbReference type="PIRSR" id="PIRSR625705-1"/>
    </source>
</evidence>
<dbReference type="RefSeq" id="WP_009135880.1">
    <property type="nucleotide sequence ID" value="NZ_JH594596.1"/>
</dbReference>
<keyword evidence="11" id="KW-1185">Reference proteome</keyword>
<evidence type="ECO:0000259" key="9">
    <source>
        <dbReference type="Pfam" id="PF02838"/>
    </source>
</evidence>
<dbReference type="GO" id="GO:0005975">
    <property type="term" value="P:carbohydrate metabolic process"/>
    <property type="evidence" value="ECO:0007669"/>
    <property type="project" value="InterPro"/>
</dbReference>
<dbReference type="PATRIC" id="fig|742817.3.peg.783"/>
<evidence type="ECO:0000256" key="2">
    <source>
        <dbReference type="ARBA" id="ARBA00006285"/>
    </source>
</evidence>
<evidence type="ECO:0000313" key="11">
    <source>
        <dbReference type="Proteomes" id="UP000004892"/>
    </source>
</evidence>
<sequence>MKSVLFCVFMWICCIFCGPVSNAQDIGEKGIIPRPLIQTSGEGFFYLRKNTEIYTSPEGKQVALQLAELLRKSTGYRLPVKEGVTEKKNTICLSICTELDTLGREGYRLQIAPEKVSFTALDKAGLFYAMQTFRQLLPVSIEKNAVVKDVVWKVACTEIVDKPQYSWRGYMQDVSRTFYSVEVIKKYLDVMALYKLNVLHFHLTDDQGWRIEIQKYPKLTSPLTTRFAEKHKEPEERNGFYTQQQIKELVEYAAERHITIVPEIDIPGHSWPTLLVYPELGVNDKHYPEYVFPFLASWGYWGNQFTPNTLDPTKEVVYSFLDDVFEEIAALFPAEYIHFGGDEVRHIVWDKEPHITAFKKEHGMQNSLDLQNYFVGRVCQIIKSKGKKPIGWNDILENPEGLTRETAIMSWVGEEAIVEAAERGFYTVATPTDYLYFDITQADRNDGTMSDLAYRNINSIERIYNYDPAHGLKPEQKKYLLGVQANMWTAVPQEVKDMNVQNFPRLLAVAEIGWTSGKQKDFTAFEQRLQQHYGRLDQLKIDYYRPGGYITGHWHPEILSLAYQPLTWDVSTKVYTNGRIIAGFFYTHGENYMNIRKVELLENGKVISTDEHQGLADTFRGTNKTKTFLYHLQVDHYNPDAVYTLRAEVKGQGGTDSYGNFTFNQSPFRPFMEIEPHVEK</sequence>
<dbReference type="SUPFAM" id="SSF51445">
    <property type="entry name" value="(Trans)glycosidases"/>
    <property type="match status" value="1"/>
</dbReference>
<keyword evidence="5" id="KW-0326">Glycosidase</keyword>
<dbReference type="InterPro" id="IPR025705">
    <property type="entry name" value="Beta_hexosaminidase_sua/sub"/>
</dbReference>
<dbReference type="GO" id="GO:0016020">
    <property type="term" value="C:membrane"/>
    <property type="evidence" value="ECO:0007669"/>
    <property type="project" value="TreeGrafter"/>
</dbReference>
<feature type="domain" description="Glycoside hydrolase family 20 catalytic" evidence="8">
    <location>
        <begin position="165"/>
        <end position="515"/>
    </location>
</feature>
<dbReference type="Gene3D" id="3.30.379.10">
    <property type="entry name" value="Chitobiase/beta-hexosaminidase domain 2-like"/>
    <property type="match status" value="1"/>
</dbReference>
<dbReference type="Pfam" id="PF00728">
    <property type="entry name" value="Glyco_hydro_20"/>
    <property type="match status" value="1"/>
</dbReference>
<dbReference type="PANTHER" id="PTHR22600">
    <property type="entry name" value="BETA-HEXOSAMINIDASE"/>
    <property type="match status" value="1"/>
</dbReference>
<comment type="caution">
    <text evidence="10">The sequence shown here is derived from an EMBL/GenBank/DDBJ whole genome shotgun (WGS) entry which is preliminary data.</text>
</comment>
<evidence type="ECO:0000256" key="5">
    <source>
        <dbReference type="ARBA" id="ARBA00023295"/>
    </source>
</evidence>
<feature type="active site" description="Proton donor" evidence="6">
    <location>
        <position position="343"/>
    </location>
</feature>
<dbReference type="PRINTS" id="PR00738">
    <property type="entry name" value="GLHYDRLASE20"/>
</dbReference>
<dbReference type="InterPro" id="IPR015883">
    <property type="entry name" value="Glyco_hydro_20_cat"/>
</dbReference>
<comment type="catalytic activity">
    <reaction evidence="1">
        <text>Hydrolysis of terminal non-reducing N-acetyl-D-hexosamine residues in N-acetyl-beta-D-hexosaminides.</text>
        <dbReference type="EC" id="3.2.1.52"/>
    </reaction>
</comment>
<evidence type="ECO:0000256" key="3">
    <source>
        <dbReference type="ARBA" id="ARBA00012663"/>
    </source>
</evidence>
<evidence type="ECO:0000256" key="1">
    <source>
        <dbReference type="ARBA" id="ARBA00001231"/>
    </source>
</evidence>
<dbReference type="HOGENOM" id="CLU_007082_5_1_10"/>
<dbReference type="GO" id="GO:0004563">
    <property type="term" value="F:beta-N-acetylhexosaminidase activity"/>
    <property type="evidence" value="ECO:0007669"/>
    <property type="project" value="UniProtKB-EC"/>
</dbReference>
<comment type="similarity">
    <text evidence="2">Belongs to the glycosyl hydrolase 20 family.</text>
</comment>
<dbReference type="InterPro" id="IPR017853">
    <property type="entry name" value="GH"/>
</dbReference>
<dbReference type="Gene3D" id="3.20.20.80">
    <property type="entry name" value="Glycosidases"/>
    <property type="match status" value="1"/>
</dbReference>
<gene>
    <name evidence="10" type="ORF">HMPREF9449_00732</name>
</gene>
<reference evidence="10 11" key="1">
    <citation type="submission" date="2012-01" db="EMBL/GenBank/DDBJ databases">
        <title>The Genome Sequence of Odoribacter laneus YIT 12061.</title>
        <authorList>
            <consortium name="The Broad Institute Genome Sequencing Platform"/>
            <person name="Earl A."/>
            <person name="Ward D."/>
            <person name="Feldgarden M."/>
            <person name="Gevers D."/>
            <person name="Morotomi M."/>
            <person name="Young S.K."/>
            <person name="Zeng Q."/>
            <person name="Gargeya S."/>
            <person name="Fitzgerald M."/>
            <person name="Haas B."/>
            <person name="Abouelleil A."/>
            <person name="Alvarado L."/>
            <person name="Arachchi H.M."/>
            <person name="Berlin A."/>
            <person name="Chapman S.B."/>
            <person name="Gearin G."/>
            <person name="Goldberg J."/>
            <person name="Griggs A."/>
            <person name="Gujja S."/>
            <person name="Hansen M."/>
            <person name="Heiman D."/>
            <person name="Howarth C."/>
            <person name="Larimer J."/>
            <person name="Lui A."/>
            <person name="MacDonald P.J.P."/>
            <person name="McCowen C."/>
            <person name="Montmayeur A."/>
            <person name="Murphy C."/>
            <person name="Neiman D."/>
            <person name="Pearson M."/>
            <person name="Priest M."/>
            <person name="Roberts A."/>
            <person name="Saif S."/>
            <person name="Shea T."/>
            <person name="Sisk P."/>
            <person name="Stolte C."/>
            <person name="Sykes S."/>
            <person name="Wortman J."/>
            <person name="Nusbaum C."/>
            <person name="Birren B."/>
        </authorList>
    </citation>
    <scope>NUCLEOTIDE SEQUENCE [LARGE SCALE GENOMIC DNA]</scope>
    <source>
        <strain evidence="10 11">YIT 12061</strain>
    </source>
</reference>
<dbReference type="Proteomes" id="UP000004892">
    <property type="component" value="Unassembled WGS sequence"/>
</dbReference>
<dbReference type="EC" id="3.2.1.52" evidence="3"/>
<dbReference type="GO" id="GO:0030203">
    <property type="term" value="P:glycosaminoglycan metabolic process"/>
    <property type="evidence" value="ECO:0007669"/>
    <property type="project" value="TreeGrafter"/>
</dbReference>
<feature type="domain" description="Beta-hexosaminidase bacterial type N-terminal" evidence="9">
    <location>
        <begin position="30"/>
        <end position="161"/>
    </location>
</feature>
<evidence type="ECO:0000256" key="7">
    <source>
        <dbReference type="SAM" id="SignalP"/>
    </source>
</evidence>
<proteinExistence type="inferred from homology"/>
<evidence type="ECO:0000313" key="10">
    <source>
        <dbReference type="EMBL" id="EHP49946.1"/>
    </source>
</evidence>
<dbReference type="CDD" id="cd06563">
    <property type="entry name" value="GH20_chitobiase-like"/>
    <property type="match status" value="1"/>
</dbReference>
<dbReference type="Pfam" id="PF02838">
    <property type="entry name" value="Glyco_hydro_20b"/>
    <property type="match status" value="1"/>
</dbReference>
<dbReference type="SUPFAM" id="SSF55545">
    <property type="entry name" value="beta-N-acetylhexosaminidase-like domain"/>
    <property type="match status" value="1"/>
</dbReference>
<dbReference type="GeneID" id="98068356"/>
<name>H1DEP6_9BACT</name>
<organism evidence="10 11">
    <name type="scientific">Odoribacter laneus YIT 12061</name>
    <dbReference type="NCBI Taxonomy" id="742817"/>
    <lineage>
        <taxon>Bacteria</taxon>
        <taxon>Pseudomonadati</taxon>
        <taxon>Bacteroidota</taxon>
        <taxon>Bacteroidia</taxon>
        <taxon>Bacteroidales</taxon>
        <taxon>Odoribacteraceae</taxon>
        <taxon>Odoribacter</taxon>
    </lineage>
</organism>
<feature type="signal peptide" evidence="7">
    <location>
        <begin position="1"/>
        <end position="23"/>
    </location>
</feature>
<dbReference type="STRING" id="742817.HMPREF9449_00732"/>
<dbReference type="PANTHER" id="PTHR22600:SF57">
    <property type="entry name" value="BETA-N-ACETYLHEXOSAMINIDASE"/>
    <property type="match status" value="1"/>
</dbReference>
<evidence type="ECO:0000256" key="4">
    <source>
        <dbReference type="ARBA" id="ARBA00022801"/>
    </source>
</evidence>
<dbReference type="EMBL" id="ADMC01000008">
    <property type="protein sequence ID" value="EHP49946.1"/>
    <property type="molecule type" value="Genomic_DNA"/>
</dbReference>
<accession>H1DEP6</accession>
<protein>
    <recommendedName>
        <fullName evidence="3">beta-N-acetylhexosaminidase</fullName>
        <ecNumber evidence="3">3.2.1.52</ecNumber>
    </recommendedName>
</protein>
<dbReference type="eggNOG" id="COG3525">
    <property type="taxonomic scope" value="Bacteria"/>
</dbReference>
<evidence type="ECO:0000259" key="8">
    <source>
        <dbReference type="Pfam" id="PF00728"/>
    </source>
</evidence>
<dbReference type="AlphaFoldDB" id="H1DEP6"/>
<dbReference type="InterPro" id="IPR029018">
    <property type="entry name" value="Hex-like_dom2"/>
</dbReference>
<feature type="chain" id="PRO_5003548618" description="beta-N-acetylhexosaminidase" evidence="7">
    <location>
        <begin position="24"/>
        <end position="680"/>
    </location>
</feature>
<dbReference type="InterPro" id="IPR015882">
    <property type="entry name" value="HEX_bac_N"/>
</dbReference>
<keyword evidence="4" id="KW-0378">Hydrolase</keyword>
<keyword evidence="7" id="KW-0732">Signal</keyword>